<comment type="subcellular location">
    <subcellularLocation>
        <location evidence="10">Cytoplasm</location>
    </subcellularLocation>
    <text evidence="10">Associated with the membrane possibly through PlsY.</text>
</comment>
<evidence type="ECO:0000256" key="10">
    <source>
        <dbReference type="HAMAP-Rule" id="MF_00019"/>
    </source>
</evidence>
<evidence type="ECO:0000256" key="2">
    <source>
        <dbReference type="ARBA" id="ARBA00022490"/>
    </source>
</evidence>
<evidence type="ECO:0000256" key="1">
    <source>
        <dbReference type="ARBA" id="ARBA00001232"/>
    </source>
</evidence>
<dbReference type="AlphaFoldDB" id="B0MRJ0"/>
<dbReference type="Proteomes" id="UP000005326">
    <property type="component" value="Unassembled WGS sequence"/>
</dbReference>
<dbReference type="HAMAP" id="MF_00019">
    <property type="entry name" value="PlsX"/>
    <property type="match status" value="1"/>
</dbReference>
<evidence type="ECO:0000256" key="8">
    <source>
        <dbReference type="ARBA" id="ARBA00024069"/>
    </source>
</evidence>
<dbReference type="EC" id="2.3.1.274" evidence="8 10"/>
<dbReference type="NCBIfam" id="TIGR00182">
    <property type="entry name" value="plsX"/>
    <property type="match status" value="1"/>
</dbReference>
<reference evidence="11" key="1">
    <citation type="submission" date="2007-10" db="EMBL/GenBank/DDBJ databases">
        <authorList>
            <person name="Fulton L."/>
            <person name="Clifton S."/>
            <person name="Fulton B."/>
            <person name="Xu J."/>
            <person name="Minx P."/>
            <person name="Pepin K.H."/>
            <person name="Johnson M."/>
            <person name="Thiruvilangam P."/>
            <person name="Bhonagiri V."/>
            <person name="Nash W.E."/>
            <person name="Mardis E.R."/>
            <person name="Wilson R.K."/>
        </authorList>
    </citation>
    <scope>NUCLEOTIDE SEQUENCE [LARGE SCALE GENOMIC DNA]</scope>
    <source>
        <strain evidence="11">DSM 15702</strain>
    </source>
</reference>
<comment type="similarity">
    <text evidence="10">Belongs to the PlsX family.</text>
</comment>
<evidence type="ECO:0000256" key="4">
    <source>
        <dbReference type="ARBA" id="ARBA00022679"/>
    </source>
</evidence>
<evidence type="ECO:0000256" key="3">
    <source>
        <dbReference type="ARBA" id="ARBA00022516"/>
    </source>
</evidence>
<dbReference type="EMBL" id="ABCA03000055">
    <property type="protein sequence ID" value="EDR99408.1"/>
    <property type="molecule type" value="Genomic_DNA"/>
</dbReference>
<evidence type="ECO:0000313" key="11">
    <source>
        <dbReference type="EMBL" id="EDR99408.1"/>
    </source>
</evidence>
<keyword evidence="12" id="KW-1185">Reference proteome</keyword>
<gene>
    <name evidence="10 11" type="primary">plsX</name>
    <name evidence="11" type="ORF">EUBSIR_02467</name>
</gene>
<accession>B0MRJ0</accession>
<dbReference type="SUPFAM" id="SSF53659">
    <property type="entry name" value="Isocitrate/Isopropylmalate dehydrogenase-like"/>
    <property type="match status" value="1"/>
</dbReference>
<dbReference type="Pfam" id="PF02504">
    <property type="entry name" value="FA_synthesis"/>
    <property type="match status" value="1"/>
</dbReference>
<organism evidence="11 12">
    <name type="scientific">[Eubacterium] siraeum DSM 15702</name>
    <dbReference type="NCBI Taxonomy" id="428128"/>
    <lineage>
        <taxon>Bacteria</taxon>
        <taxon>Bacillati</taxon>
        <taxon>Bacillota</taxon>
        <taxon>Clostridia</taxon>
        <taxon>Eubacteriales</taxon>
        <taxon>Oscillospiraceae</taxon>
        <taxon>Oscillospiraceae incertae sedis</taxon>
    </lineage>
</organism>
<keyword evidence="7 10" id="KW-1208">Phospholipid metabolism</keyword>
<evidence type="ECO:0000256" key="9">
    <source>
        <dbReference type="ARBA" id="ARBA00046608"/>
    </source>
</evidence>
<evidence type="ECO:0000256" key="6">
    <source>
        <dbReference type="ARBA" id="ARBA00023209"/>
    </source>
</evidence>
<keyword evidence="2 10" id="KW-0963">Cytoplasm</keyword>
<dbReference type="PIRSF" id="PIRSF002465">
    <property type="entry name" value="Phsphlp_syn_PlsX"/>
    <property type="match status" value="1"/>
</dbReference>
<comment type="subunit">
    <text evidence="9 10">Homodimer. Probably interacts with PlsY.</text>
</comment>
<reference evidence="11" key="2">
    <citation type="submission" date="2014-06" db="EMBL/GenBank/DDBJ databases">
        <title>Draft genome sequence of Eubacterium siraeum (DSM 15702).</title>
        <authorList>
            <person name="Sudarsanam P."/>
            <person name="Ley R."/>
            <person name="Guruge J."/>
            <person name="Turnbaugh P.J."/>
            <person name="Mahowald M."/>
            <person name="Liep D."/>
            <person name="Gordon J."/>
        </authorList>
    </citation>
    <scope>NUCLEOTIDE SEQUENCE</scope>
    <source>
        <strain evidence="11">DSM 15702</strain>
    </source>
</reference>
<dbReference type="PANTHER" id="PTHR30100:SF1">
    <property type="entry name" value="PHOSPHATE ACYLTRANSFERASE"/>
    <property type="match status" value="1"/>
</dbReference>
<keyword evidence="3 10" id="KW-0444">Lipid biosynthesis</keyword>
<evidence type="ECO:0000256" key="7">
    <source>
        <dbReference type="ARBA" id="ARBA00023264"/>
    </source>
</evidence>
<comment type="caution">
    <text evidence="11">The sequence shown here is derived from an EMBL/GenBank/DDBJ whole genome shotgun (WGS) entry which is preliminary data.</text>
</comment>
<dbReference type="InterPro" id="IPR003664">
    <property type="entry name" value="FA_synthesis"/>
</dbReference>
<comment type="pathway">
    <text evidence="10">Lipid metabolism; phospholipid metabolism.</text>
</comment>
<comment type="catalytic activity">
    <reaction evidence="1 10">
        <text>a fatty acyl-[ACP] + phosphate = an acyl phosphate + holo-[ACP]</text>
        <dbReference type="Rhea" id="RHEA:42292"/>
        <dbReference type="Rhea" id="RHEA-COMP:9685"/>
        <dbReference type="Rhea" id="RHEA-COMP:14125"/>
        <dbReference type="ChEBI" id="CHEBI:43474"/>
        <dbReference type="ChEBI" id="CHEBI:59918"/>
        <dbReference type="ChEBI" id="CHEBI:64479"/>
        <dbReference type="ChEBI" id="CHEBI:138651"/>
        <dbReference type="EC" id="2.3.1.274"/>
    </reaction>
</comment>
<dbReference type="PANTHER" id="PTHR30100">
    <property type="entry name" value="FATTY ACID/PHOSPHOLIPID SYNTHESIS PROTEIN PLSX"/>
    <property type="match status" value="1"/>
</dbReference>
<dbReference type="GO" id="GO:0005737">
    <property type="term" value="C:cytoplasm"/>
    <property type="evidence" value="ECO:0007669"/>
    <property type="project" value="UniProtKB-SubCell"/>
</dbReference>
<dbReference type="InterPro" id="IPR012281">
    <property type="entry name" value="Phospholipid_synth_PlsX-like"/>
</dbReference>
<keyword evidence="6 10" id="KW-0594">Phospholipid biosynthesis</keyword>
<dbReference type="GO" id="GO:0006633">
    <property type="term" value="P:fatty acid biosynthetic process"/>
    <property type="evidence" value="ECO:0007669"/>
    <property type="project" value="UniProtKB-UniRule"/>
</dbReference>
<sequence>MNETDFTLTKGKRIMKIAIDAFGGDNAPDEVVKGAVDAVKEYGVDIVLTGDTKKLDECFERLGLSKDHITFEQADGVIEIEDNPKMILKEKKNCSMGVAMQMVADGRADAMISAGSTAALVMGGTLIVKRIKGVKRPSLTPVMPGLNNMYILLDGGANVDCRPDMLRQFAVMGSVYMNKIMGVDNPKVGLLNVGAEEEKGRELEQETYALLKNSTLNFTGNVEARNAALGEVDVVVTDGFTGNIYLKTVEGMGKFMKASLKKIFFRNLGTKIGAMFTMKGIKEISKQMDYRETGGSPLLGTAKPVLKAHGSSDALAFKNAVRQAKDFVERNVIAEMEKVLSENTEG</sequence>
<evidence type="ECO:0000256" key="5">
    <source>
        <dbReference type="ARBA" id="ARBA00023098"/>
    </source>
</evidence>
<dbReference type="GO" id="GO:0008654">
    <property type="term" value="P:phospholipid biosynthetic process"/>
    <property type="evidence" value="ECO:0007669"/>
    <property type="project" value="UniProtKB-KW"/>
</dbReference>
<evidence type="ECO:0000313" key="12">
    <source>
        <dbReference type="Proteomes" id="UP000005326"/>
    </source>
</evidence>
<name>B0MRJ0_9FIRM</name>
<protein>
    <recommendedName>
        <fullName evidence="8 10">Phosphate acyltransferase</fullName>
        <ecNumber evidence="8 10">2.3.1.274</ecNumber>
    </recommendedName>
    <alternativeName>
        <fullName evidence="10">Acyl-ACP phosphotransacylase</fullName>
    </alternativeName>
    <alternativeName>
        <fullName evidence="10">Acyl-[acyl-carrier-protein]--phosphate acyltransferase</fullName>
    </alternativeName>
    <alternativeName>
        <fullName evidence="10">Phosphate-acyl-ACP acyltransferase</fullName>
    </alternativeName>
</protein>
<dbReference type="UniPathway" id="UPA00085"/>
<keyword evidence="4 10" id="KW-0808">Transferase</keyword>
<dbReference type="GO" id="GO:0043811">
    <property type="term" value="F:phosphate:acyl-[acyl carrier protein] acyltransferase activity"/>
    <property type="evidence" value="ECO:0007669"/>
    <property type="project" value="UniProtKB-UniRule"/>
</dbReference>
<comment type="function">
    <text evidence="10">Catalyzes the reversible formation of acyl-phosphate (acyl-PO(4)) from acyl-[acyl-carrier-protein] (acyl-ACP). This enzyme utilizes acyl-ACP as fatty acyl donor, but not acyl-CoA.</text>
</comment>
<proteinExistence type="inferred from homology"/>
<keyword evidence="5 10" id="KW-0443">Lipid metabolism</keyword>
<dbReference type="Gene3D" id="3.40.718.10">
    <property type="entry name" value="Isopropylmalate Dehydrogenase"/>
    <property type="match status" value="1"/>
</dbReference>